<feature type="domain" description="4Fe-4S ferredoxin-type" evidence="6">
    <location>
        <begin position="219"/>
        <end position="247"/>
    </location>
</feature>
<dbReference type="InterPro" id="IPR029039">
    <property type="entry name" value="Flavoprotein-like_sf"/>
</dbReference>
<keyword evidence="4" id="KW-0411">Iron-sulfur</keyword>
<dbReference type="SUPFAM" id="SSF52218">
    <property type="entry name" value="Flavoproteins"/>
    <property type="match status" value="1"/>
</dbReference>
<evidence type="ECO:0000256" key="1">
    <source>
        <dbReference type="ARBA" id="ARBA00022485"/>
    </source>
</evidence>
<dbReference type="InterPro" id="IPR050572">
    <property type="entry name" value="Fe-S_Ferredoxin"/>
</dbReference>
<name>E3CXI6_9BACT</name>
<dbReference type="InterPro" id="IPR017896">
    <property type="entry name" value="4Fe4S_Fe-S-bd"/>
</dbReference>
<dbReference type="Gene3D" id="3.30.70.20">
    <property type="match status" value="1"/>
</dbReference>
<dbReference type="OrthoDB" id="9813995at2"/>
<keyword evidence="8" id="KW-1185">Reference proteome</keyword>
<evidence type="ECO:0000313" key="7">
    <source>
        <dbReference type="EMBL" id="EFQ24430.1"/>
    </source>
</evidence>
<keyword evidence="5" id="KW-1133">Transmembrane helix</keyword>
<dbReference type="RefSeq" id="WP_006301668.1">
    <property type="nucleotide sequence ID" value="NZ_CM001022.1"/>
</dbReference>
<sequence>MTWDSVAMYVFSGTGNTLRAARALEGVFVEAGASVRLAPLERGFREEDLEGADLLGVGFPVAAFTTYPPVWEALQALPPGRGKPLFAFATMAGAALGLGGAVRALVRRKGYTPYGYREFIMPSNYLRKEAAPTERDQEILAAGEAAARAFGEALRTGRQPWKGSGLAGPLQSLGRSRFVWNWMAHSSFSEFSADPDRCVRCGRCARLCPAGNIAWQEGLLPVWQDRCVVCQRCAAVCPHDAVRLPKGAVPYRAADPEIPEDGRPAGA</sequence>
<dbReference type="InterPro" id="IPR017900">
    <property type="entry name" value="4Fe4S_Fe_S_CS"/>
</dbReference>
<evidence type="ECO:0000256" key="5">
    <source>
        <dbReference type="SAM" id="Phobius"/>
    </source>
</evidence>
<dbReference type="Proteomes" id="UP000005096">
    <property type="component" value="Chromosome"/>
</dbReference>
<dbReference type="AlphaFoldDB" id="E3CXI6"/>
<protein>
    <submittedName>
        <fullName evidence="7">4Fe-4S ferredoxin iron-sulfur binding domain protein</fullName>
    </submittedName>
</protein>
<accession>E3CXI6</accession>
<dbReference type="PROSITE" id="PS51379">
    <property type="entry name" value="4FE4S_FER_2"/>
    <property type="match status" value="2"/>
</dbReference>
<keyword evidence="1" id="KW-0004">4Fe-4S</keyword>
<dbReference type="EMBL" id="CM001022">
    <property type="protein sequence ID" value="EFQ24430.1"/>
    <property type="molecule type" value="Genomic_DNA"/>
</dbReference>
<dbReference type="InterPro" id="IPR047964">
    <property type="entry name" value="EFR1-like"/>
</dbReference>
<feature type="domain" description="4Fe-4S ferredoxin-type" evidence="6">
    <location>
        <begin position="189"/>
        <end position="218"/>
    </location>
</feature>
<dbReference type="HOGENOM" id="CLU_068049_1_0_0"/>
<organism evidence="7 8">
    <name type="scientific">Aminomonas paucivorans DSM 12260</name>
    <dbReference type="NCBI Taxonomy" id="584708"/>
    <lineage>
        <taxon>Bacteria</taxon>
        <taxon>Thermotogati</taxon>
        <taxon>Synergistota</taxon>
        <taxon>Synergistia</taxon>
        <taxon>Synergistales</taxon>
        <taxon>Synergistaceae</taxon>
        <taxon>Aminomonas</taxon>
    </lineage>
</organism>
<keyword evidence="2" id="KW-0479">Metal-binding</keyword>
<keyword evidence="5" id="KW-0812">Transmembrane</keyword>
<dbReference type="STRING" id="584708.Apau_2018"/>
<dbReference type="Pfam" id="PF14697">
    <property type="entry name" value="Fer4_21"/>
    <property type="match status" value="1"/>
</dbReference>
<dbReference type="Gene3D" id="3.40.50.360">
    <property type="match status" value="1"/>
</dbReference>
<dbReference type="GO" id="GO:0046872">
    <property type="term" value="F:metal ion binding"/>
    <property type="evidence" value="ECO:0007669"/>
    <property type="project" value="UniProtKB-KW"/>
</dbReference>
<dbReference type="NCBIfam" id="NF038196">
    <property type="entry name" value="ferrodoxin_EFR1"/>
    <property type="match status" value="1"/>
</dbReference>
<evidence type="ECO:0000313" key="8">
    <source>
        <dbReference type="Proteomes" id="UP000005096"/>
    </source>
</evidence>
<gene>
    <name evidence="7" type="ORF">Apau_2018</name>
</gene>
<feature type="transmembrane region" description="Helical" evidence="5">
    <location>
        <begin position="85"/>
        <end position="106"/>
    </location>
</feature>
<proteinExistence type="predicted"/>
<evidence type="ECO:0000256" key="3">
    <source>
        <dbReference type="ARBA" id="ARBA00023004"/>
    </source>
</evidence>
<evidence type="ECO:0000256" key="2">
    <source>
        <dbReference type="ARBA" id="ARBA00022723"/>
    </source>
</evidence>
<keyword evidence="5" id="KW-0472">Membrane</keyword>
<dbReference type="PaxDb" id="584708-Apau_2018"/>
<dbReference type="PANTHER" id="PTHR43687">
    <property type="entry name" value="ADENYLYLSULFATE REDUCTASE, BETA SUBUNIT"/>
    <property type="match status" value="1"/>
</dbReference>
<evidence type="ECO:0000256" key="4">
    <source>
        <dbReference type="ARBA" id="ARBA00023014"/>
    </source>
</evidence>
<keyword evidence="3" id="KW-0408">Iron</keyword>
<dbReference type="PANTHER" id="PTHR43687:SF1">
    <property type="entry name" value="FERREDOXIN III"/>
    <property type="match status" value="1"/>
</dbReference>
<dbReference type="SUPFAM" id="SSF54862">
    <property type="entry name" value="4Fe-4S ferredoxins"/>
    <property type="match status" value="1"/>
</dbReference>
<dbReference type="GO" id="GO:0051539">
    <property type="term" value="F:4 iron, 4 sulfur cluster binding"/>
    <property type="evidence" value="ECO:0007669"/>
    <property type="project" value="UniProtKB-KW"/>
</dbReference>
<dbReference type="eggNOG" id="COG1146">
    <property type="taxonomic scope" value="Bacteria"/>
</dbReference>
<reference evidence="7 8" key="1">
    <citation type="journal article" date="2010" name="Stand. Genomic Sci.">
        <title>Non-contiguous finished genome sequence of Aminomonas paucivorans type strain (GLU-3).</title>
        <authorList>
            <person name="Pitluck S."/>
            <person name="Yasawong M."/>
            <person name="Held B."/>
            <person name="Lapidus A."/>
            <person name="Nolan M."/>
            <person name="Copeland A."/>
            <person name="Lucas S."/>
            <person name="Del Rio T.G."/>
            <person name="Tice H."/>
            <person name="Cheng J.F."/>
            <person name="Chertkov O."/>
            <person name="Goodwin L."/>
            <person name="Tapia R."/>
            <person name="Han C."/>
            <person name="Liolios K."/>
            <person name="Ivanova N."/>
            <person name="Mavromatis K."/>
            <person name="Ovchinnikova G."/>
            <person name="Pati A."/>
            <person name="Chen A."/>
            <person name="Palaniappan K."/>
            <person name="Land M."/>
            <person name="Hauser L."/>
            <person name="Chang Y.J."/>
            <person name="Jeffries C.D."/>
            <person name="Pukall R."/>
            <person name="Spring S."/>
            <person name="Rohde M."/>
            <person name="Sikorski J."/>
            <person name="Goker M."/>
            <person name="Woyke T."/>
            <person name="Bristow J."/>
            <person name="Eisen J.A."/>
            <person name="Markowitz V."/>
            <person name="Hugenholtz P."/>
            <person name="Kyrpides N.C."/>
            <person name="Klenk H.P."/>
        </authorList>
    </citation>
    <scope>NUCLEOTIDE SEQUENCE [LARGE SCALE GENOMIC DNA]</scope>
    <source>
        <strain evidence="7 8">DSM 12260</strain>
    </source>
</reference>
<evidence type="ECO:0000259" key="6">
    <source>
        <dbReference type="PROSITE" id="PS51379"/>
    </source>
</evidence>
<dbReference type="PROSITE" id="PS00198">
    <property type="entry name" value="4FE4S_FER_1"/>
    <property type="match status" value="2"/>
</dbReference>